<proteinExistence type="inferred from homology"/>
<evidence type="ECO:0000256" key="5">
    <source>
        <dbReference type="ARBA" id="ARBA00022827"/>
    </source>
</evidence>
<evidence type="ECO:0000259" key="11">
    <source>
        <dbReference type="PROSITE" id="PS51085"/>
    </source>
</evidence>
<name>A0ABW5BG81_9PROT</name>
<dbReference type="InterPro" id="IPR011037">
    <property type="entry name" value="Pyrv_Knase-like_insert_dom_sf"/>
</dbReference>
<evidence type="ECO:0000256" key="3">
    <source>
        <dbReference type="ARBA" id="ARBA00022714"/>
    </source>
</evidence>
<keyword evidence="5" id="KW-0274">FAD</keyword>
<protein>
    <submittedName>
        <fullName evidence="14">MOSC N-terminal beta barrel domain-containing protein</fullName>
    </submittedName>
</protein>
<dbReference type="Pfam" id="PF00970">
    <property type="entry name" value="FAD_binding_6"/>
    <property type="match status" value="1"/>
</dbReference>
<keyword evidence="3" id="KW-0001">2Fe-2S</keyword>
<dbReference type="Gene3D" id="3.10.20.30">
    <property type="match status" value="1"/>
</dbReference>
<dbReference type="SUPFAM" id="SSF141673">
    <property type="entry name" value="MOSC N-terminal domain-like"/>
    <property type="match status" value="1"/>
</dbReference>
<dbReference type="RefSeq" id="WP_380249150.1">
    <property type="nucleotide sequence ID" value="NZ_JBHUII010000001.1"/>
</dbReference>
<dbReference type="CDD" id="cd00207">
    <property type="entry name" value="fer2"/>
    <property type="match status" value="1"/>
</dbReference>
<dbReference type="CDD" id="cd06215">
    <property type="entry name" value="FNR_iron_sulfur_binding_1"/>
    <property type="match status" value="1"/>
</dbReference>
<dbReference type="SUPFAM" id="SSF50800">
    <property type="entry name" value="PK beta-barrel domain-like"/>
    <property type="match status" value="1"/>
</dbReference>
<dbReference type="InterPro" id="IPR050415">
    <property type="entry name" value="MRET"/>
</dbReference>
<dbReference type="PROSITE" id="PS00197">
    <property type="entry name" value="2FE2S_FER_1"/>
    <property type="match status" value="1"/>
</dbReference>
<dbReference type="PRINTS" id="PR00371">
    <property type="entry name" value="FPNCR"/>
</dbReference>
<evidence type="ECO:0000256" key="4">
    <source>
        <dbReference type="ARBA" id="ARBA00022723"/>
    </source>
</evidence>
<dbReference type="InterPro" id="IPR001709">
    <property type="entry name" value="Flavoprot_Pyr_Nucl_cyt_Rdtase"/>
</dbReference>
<keyword evidence="6" id="KW-0560">Oxidoreductase</keyword>
<dbReference type="InterPro" id="IPR017938">
    <property type="entry name" value="Riboflavin_synthase-like_b-brl"/>
</dbReference>
<dbReference type="InterPro" id="IPR039261">
    <property type="entry name" value="FNR_nucleotide-bd"/>
</dbReference>
<comment type="cofactor">
    <cofactor evidence="1">
        <name>FAD</name>
        <dbReference type="ChEBI" id="CHEBI:57692"/>
    </cofactor>
</comment>
<gene>
    <name evidence="14" type="ORF">ACFSKO_05310</name>
</gene>
<evidence type="ECO:0000259" key="12">
    <source>
        <dbReference type="PROSITE" id="PS51340"/>
    </source>
</evidence>
<dbReference type="PROSITE" id="PS51085">
    <property type="entry name" value="2FE2S_FER_2"/>
    <property type="match status" value="1"/>
</dbReference>
<sequence>MSAAVVSDLLIYPIKSTAGLSMHQASILTSGLAGDRRYLITKPDGTFVTGRTHPKITAITCQYRGQHISLSHEDVTDLVLNPSDFNDQYLDTSVWGTDMIGQECGKIADNWISQLLGEPLKLLYFGDRSERFVKQHPENDVSFADGFPLLLIGDSSLIELNNRLLAPVSMANFRPNITISGTNPFEEDSWSQIRIGDVRFELPAPCARCVFTTVDPYAHVADKIIEPLKTLTKFRQETGGKNVMFGENMIPINTGSVRIGDPVEVLKTKGKPVYIDNWQPQSSRLSNHLSPKPSSNFDKSPILLRCVQVIDETSDVKTFKFTADPVQRFDYKPGQFLTLFVPINGTIISRCYTISSSPSRPDLLTITVKRVSGGTVSNWLHDHVTVGSSLEASGPSGIFHLQEKQNRKLLLISGGSGITPMLSMTRFMADIGLNYDVCFHHSAQTPADLIAWQELNLLARQLPGLTLSYNTSKSAPIPTIQEQGFEGRLSSDIIKKICPDLLEREVFVCGPDGYMNATKELLVGLGLSLDRYNQESFSIEPLPIPDDASSASYSIVFAKSGITAEIKGNQTVLDAAEAAGIEVSYSCRAGLCGTCKSDITNGKILAKNALGLSEEDTAKGRFLACCSYAKSNLKVEL</sequence>
<accession>A0ABW5BG81</accession>
<dbReference type="PANTHER" id="PTHR47354:SF6">
    <property type="entry name" value="NADH OXIDOREDUCTASE HCR"/>
    <property type="match status" value="1"/>
</dbReference>
<dbReference type="SUPFAM" id="SSF54292">
    <property type="entry name" value="2Fe-2S ferredoxin-like"/>
    <property type="match status" value="1"/>
</dbReference>
<dbReference type="InterPro" id="IPR017927">
    <property type="entry name" value="FAD-bd_FR_type"/>
</dbReference>
<evidence type="ECO:0000259" key="13">
    <source>
        <dbReference type="PROSITE" id="PS51384"/>
    </source>
</evidence>
<dbReference type="PROSITE" id="PS51340">
    <property type="entry name" value="MOSC"/>
    <property type="match status" value="1"/>
</dbReference>
<dbReference type="InterPro" id="IPR005303">
    <property type="entry name" value="MOCOS_middle"/>
</dbReference>
<dbReference type="SUPFAM" id="SSF63380">
    <property type="entry name" value="Riboflavin synthase domain-like"/>
    <property type="match status" value="1"/>
</dbReference>
<feature type="domain" description="FAD-binding FR-type" evidence="13">
    <location>
        <begin position="299"/>
        <end position="402"/>
    </location>
</feature>
<dbReference type="PRINTS" id="PR00410">
    <property type="entry name" value="PHEHYDRXLASE"/>
</dbReference>
<feature type="domain" description="2Fe-2S ferredoxin-type" evidence="11">
    <location>
        <begin position="553"/>
        <end position="637"/>
    </location>
</feature>
<evidence type="ECO:0000256" key="1">
    <source>
        <dbReference type="ARBA" id="ARBA00001974"/>
    </source>
</evidence>
<comment type="similarity">
    <text evidence="10">In the N-terminal section; belongs to the FAD-binding oxidoreductase type 6 family.</text>
</comment>
<dbReference type="Pfam" id="PF03473">
    <property type="entry name" value="MOSC"/>
    <property type="match status" value="1"/>
</dbReference>
<dbReference type="PROSITE" id="PS51384">
    <property type="entry name" value="FAD_FR"/>
    <property type="match status" value="1"/>
</dbReference>
<evidence type="ECO:0000256" key="10">
    <source>
        <dbReference type="ARBA" id="ARBA00061434"/>
    </source>
</evidence>
<dbReference type="Pfam" id="PF00175">
    <property type="entry name" value="NAD_binding_1"/>
    <property type="match status" value="1"/>
</dbReference>
<dbReference type="InterPro" id="IPR012675">
    <property type="entry name" value="Beta-grasp_dom_sf"/>
</dbReference>
<evidence type="ECO:0000256" key="2">
    <source>
        <dbReference type="ARBA" id="ARBA00022630"/>
    </source>
</evidence>
<comment type="cofactor">
    <cofactor evidence="9">
        <name>[2Fe-2S] cluster</name>
        <dbReference type="ChEBI" id="CHEBI:190135"/>
    </cofactor>
</comment>
<evidence type="ECO:0000256" key="8">
    <source>
        <dbReference type="ARBA" id="ARBA00023014"/>
    </source>
</evidence>
<dbReference type="InterPro" id="IPR005302">
    <property type="entry name" value="MoCF_Sase_C"/>
</dbReference>
<comment type="caution">
    <text evidence="14">The sequence shown here is derived from an EMBL/GenBank/DDBJ whole genome shotgun (WGS) entry which is preliminary data.</text>
</comment>
<evidence type="ECO:0000256" key="7">
    <source>
        <dbReference type="ARBA" id="ARBA00023004"/>
    </source>
</evidence>
<keyword evidence="4" id="KW-0479">Metal-binding</keyword>
<dbReference type="SUPFAM" id="SSF52343">
    <property type="entry name" value="Ferredoxin reductase-like, C-terminal NADP-linked domain"/>
    <property type="match status" value="1"/>
</dbReference>
<keyword evidence="7" id="KW-0408">Iron</keyword>
<feature type="domain" description="MOSC" evidence="12">
    <location>
        <begin position="120"/>
        <end position="266"/>
    </location>
</feature>
<evidence type="ECO:0000256" key="6">
    <source>
        <dbReference type="ARBA" id="ARBA00023002"/>
    </source>
</evidence>
<evidence type="ECO:0000313" key="15">
    <source>
        <dbReference type="Proteomes" id="UP001597294"/>
    </source>
</evidence>
<organism evidence="14 15">
    <name type="scientific">Kiloniella antarctica</name>
    <dbReference type="NCBI Taxonomy" id="1550907"/>
    <lineage>
        <taxon>Bacteria</taxon>
        <taxon>Pseudomonadati</taxon>
        <taxon>Pseudomonadota</taxon>
        <taxon>Alphaproteobacteria</taxon>
        <taxon>Rhodospirillales</taxon>
        <taxon>Kiloniellaceae</taxon>
        <taxon>Kiloniella</taxon>
    </lineage>
</organism>
<dbReference type="Gene3D" id="2.40.30.10">
    <property type="entry name" value="Translation factors"/>
    <property type="match status" value="1"/>
</dbReference>
<dbReference type="Pfam" id="PF00111">
    <property type="entry name" value="Fer2"/>
    <property type="match status" value="1"/>
</dbReference>
<reference evidence="15" key="1">
    <citation type="journal article" date="2019" name="Int. J. Syst. Evol. Microbiol.">
        <title>The Global Catalogue of Microorganisms (GCM) 10K type strain sequencing project: providing services to taxonomists for standard genome sequencing and annotation.</title>
        <authorList>
            <consortium name="The Broad Institute Genomics Platform"/>
            <consortium name="The Broad Institute Genome Sequencing Center for Infectious Disease"/>
            <person name="Wu L."/>
            <person name="Ma J."/>
        </authorList>
    </citation>
    <scope>NUCLEOTIDE SEQUENCE [LARGE SCALE GENOMIC DNA]</scope>
    <source>
        <strain evidence="15">CGMCC 4.7192</strain>
    </source>
</reference>
<keyword evidence="2" id="KW-0285">Flavoprotein</keyword>
<keyword evidence="15" id="KW-1185">Reference proteome</keyword>
<dbReference type="InterPro" id="IPR001433">
    <property type="entry name" value="OxRdtase_FAD/NAD-bd"/>
</dbReference>
<keyword evidence="8" id="KW-0411">Iron-sulfur</keyword>
<dbReference type="PANTHER" id="PTHR47354">
    <property type="entry name" value="NADH OXIDOREDUCTASE HCR"/>
    <property type="match status" value="1"/>
</dbReference>
<dbReference type="InterPro" id="IPR006058">
    <property type="entry name" value="2Fe2S_fd_BS"/>
</dbReference>
<dbReference type="InterPro" id="IPR001041">
    <property type="entry name" value="2Fe-2S_ferredoxin-type"/>
</dbReference>
<dbReference type="EMBL" id="JBHUII010000001">
    <property type="protein sequence ID" value="MFD2205013.1"/>
    <property type="molecule type" value="Genomic_DNA"/>
</dbReference>
<evidence type="ECO:0000313" key="14">
    <source>
        <dbReference type="EMBL" id="MFD2205013.1"/>
    </source>
</evidence>
<dbReference type="Proteomes" id="UP001597294">
    <property type="component" value="Unassembled WGS sequence"/>
</dbReference>
<evidence type="ECO:0000256" key="9">
    <source>
        <dbReference type="ARBA" id="ARBA00034078"/>
    </source>
</evidence>
<dbReference type="Pfam" id="PF03476">
    <property type="entry name" value="MOSC_N"/>
    <property type="match status" value="1"/>
</dbReference>
<dbReference type="InterPro" id="IPR036010">
    <property type="entry name" value="2Fe-2S_ferredoxin-like_sf"/>
</dbReference>
<dbReference type="InterPro" id="IPR008333">
    <property type="entry name" value="Cbr1-like_FAD-bd_dom"/>
</dbReference>
<dbReference type="Gene3D" id="3.40.50.80">
    <property type="entry name" value="Nucleotide-binding domain of ferredoxin-NADP reductase (FNR) module"/>
    <property type="match status" value="1"/>
</dbReference>